<dbReference type="AlphaFoldDB" id="A0AAU6SQ47"/>
<proteinExistence type="predicted"/>
<dbReference type="SUPFAM" id="SSF52833">
    <property type="entry name" value="Thioredoxin-like"/>
    <property type="match status" value="1"/>
</dbReference>
<accession>A0AAU6SQ47</accession>
<organism evidence="2">
    <name type="scientific">bacterium 19PA01SH03</name>
    <dbReference type="NCBI Taxonomy" id="2920705"/>
    <lineage>
        <taxon>Bacteria</taxon>
    </lineage>
</organism>
<dbReference type="Gene3D" id="3.40.30.10">
    <property type="entry name" value="Glutaredoxin"/>
    <property type="match status" value="1"/>
</dbReference>
<reference evidence="2" key="1">
    <citation type="submission" date="2022-03" db="EMBL/GenBank/DDBJ databases">
        <title>Sea Food Isolates.</title>
        <authorList>
            <person name="Li c."/>
        </authorList>
    </citation>
    <scope>NUCLEOTIDE SEQUENCE</scope>
    <source>
        <strain evidence="2">19PA01SH03</strain>
    </source>
</reference>
<evidence type="ECO:0000256" key="1">
    <source>
        <dbReference type="ARBA" id="ARBA00023284"/>
    </source>
</evidence>
<evidence type="ECO:0000313" key="2">
    <source>
        <dbReference type="EMBL" id="XAG22034.1"/>
    </source>
</evidence>
<dbReference type="InterPro" id="IPR011893">
    <property type="entry name" value="Selenoprotein_Rdx-typ"/>
</dbReference>
<keyword evidence="1" id="KW-0676">Redox-active center</keyword>
<dbReference type="PANTHER" id="PTHR36417">
    <property type="entry name" value="SELENOPROTEIN DOMAIN PROTEIN (AFU_ORTHOLOGUE AFUA_1G05220)"/>
    <property type="match status" value="1"/>
</dbReference>
<protein>
    <submittedName>
        <fullName evidence="2">SelT/SelW/SelH family protein</fullName>
    </submittedName>
</protein>
<dbReference type="Pfam" id="PF10262">
    <property type="entry name" value="Rdx"/>
    <property type="match status" value="1"/>
</dbReference>
<sequence>MNKVNIDIYYCRQCQWMLRASWLSQELLQTFSEEIDMVSLHPDTGGRFEIFCNQHSIWERKRDNGFPEAKILKQRVRDIIDPQRDLGHIDR</sequence>
<dbReference type="EMBL" id="CP095338">
    <property type="protein sequence ID" value="XAG22034.1"/>
    <property type="molecule type" value="Genomic_DNA"/>
</dbReference>
<name>A0AAU6SQ47_UNCXX</name>
<gene>
    <name evidence="2" type="ORF">MRN70_04285</name>
</gene>
<dbReference type="NCBIfam" id="TIGR02174">
    <property type="entry name" value="CXXU_selWTH"/>
    <property type="match status" value="1"/>
</dbReference>
<dbReference type="PANTHER" id="PTHR36417:SF2">
    <property type="entry name" value="SELENOPROTEIN DOMAIN PROTEIN (AFU_ORTHOLOGUE AFUA_1G05220)"/>
    <property type="match status" value="1"/>
</dbReference>
<dbReference type="InterPro" id="IPR036249">
    <property type="entry name" value="Thioredoxin-like_sf"/>
</dbReference>